<dbReference type="Proteomes" id="UP000234328">
    <property type="component" value="Unassembled WGS sequence"/>
</dbReference>
<feature type="domain" description="Transposase TnpC homeodomain" evidence="4">
    <location>
        <begin position="111"/>
        <end position="190"/>
    </location>
</feature>
<dbReference type="NCBIfam" id="NF033517">
    <property type="entry name" value="transpos_IS66"/>
    <property type="match status" value="1"/>
</dbReference>
<name>A0A2N4UAC9_9BURK</name>
<accession>A0A2N4UAC9</accession>
<evidence type="ECO:0000259" key="2">
    <source>
        <dbReference type="Pfam" id="PF03050"/>
    </source>
</evidence>
<dbReference type="InterPro" id="IPR024463">
    <property type="entry name" value="Transposase_TnpC_homeodom"/>
</dbReference>
<organism evidence="6 7">
    <name type="scientific">Pollutimonas nitritireducens</name>
    <dbReference type="NCBI Taxonomy" id="2045209"/>
    <lineage>
        <taxon>Bacteria</taxon>
        <taxon>Pseudomonadati</taxon>
        <taxon>Pseudomonadota</taxon>
        <taxon>Betaproteobacteria</taxon>
        <taxon>Burkholderiales</taxon>
        <taxon>Alcaligenaceae</taxon>
        <taxon>Pollutimonas</taxon>
    </lineage>
</organism>
<evidence type="ECO:0000259" key="4">
    <source>
        <dbReference type="Pfam" id="PF13007"/>
    </source>
</evidence>
<keyword evidence="7" id="KW-1185">Reference proteome</keyword>
<dbReference type="Pfam" id="PF13817">
    <property type="entry name" value="DDE_Tnp_IS66_C"/>
    <property type="match status" value="1"/>
</dbReference>
<evidence type="ECO:0000259" key="5">
    <source>
        <dbReference type="Pfam" id="PF13817"/>
    </source>
</evidence>
<dbReference type="Pfam" id="PF03050">
    <property type="entry name" value="DDE_Tnp_IS66"/>
    <property type="match status" value="1"/>
</dbReference>
<comment type="caution">
    <text evidence="6">The sequence shown here is derived from an EMBL/GenBank/DDBJ whole genome shotgun (WGS) entry which is preliminary data.</text>
</comment>
<dbReference type="InterPro" id="IPR039552">
    <property type="entry name" value="IS66_C"/>
</dbReference>
<feature type="compositionally biased region" description="Acidic residues" evidence="1">
    <location>
        <begin position="151"/>
        <end position="160"/>
    </location>
</feature>
<gene>
    <name evidence="6" type="ORF">CR155_20560</name>
</gene>
<evidence type="ECO:0000313" key="7">
    <source>
        <dbReference type="Proteomes" id="UP000234328"/>
    </source>
</evidence>
<reference evidence="6 7" key="1">
    <citation type="submission" date="2017-10" db="EMBL/GenBank/DDBJ databases">
        <title>Two draft genome sequences of Pusillimonas sp. strains isolated from a nitrate- and radionuclide-contaminated groundwater in Russia.</title>
        <authorList>
            <person name="Grouzdev D.S."/>
            <person name="Tourova T.P."/>
            <person name="Goeva M.A."/>
            <person name="Babich T.L."/>
            <person name="Sokolova D.S."/>
            <person name="Abdullin R."/>
            <person name="Poltaraus A.B."/>
            <person name="Toshchakov S.V."/>
            <person name="Nazina T.N."/>
        </authorList>
    </citation>
    <scope>NUCLEOTIDE SEQUENCE [LARGE SCALE GENOMIC DNA]</scope>
    <source>
        <strain evidence="6 7">JR1/69-2-13</strain>
    </source>
</reference>
<sequence length="599" mass="66294">MPFHAQKPAREALKPGLSLPGLRAVLPKTQSDLEALLRAERARVQTETHATMQADIGARVDAEVVRRLDAEVARRVDAEVARQVQAEVARQLTAEVDRRVAIEVAVQVQKLLEEIRLARHKMFAASSEAHLGQGLLFNEVEALADASTDAPDQELDDGSDENNQKSGAGSRSSGRGKRRPLPPELPRVDIILDVPEAERLCACGKHMVKIGEEVSEQLNIMPMRIEVLRTIRPRYACPGGDSAPVIAPVAPTALPRSNFSASFLAMLLTVKYVDGLPLNRFSRVLERSGVEIPRQSLARSAINVSKVLQPLHNLARDALLDSAVIHMDETTVQVLKEPDKAPTSQSYMWVQRGGPPGKPVILYDYDPSRSGQVPLRLLEGWRGYLMTDGYDGYNAAVRAGGIEHLICAAHARRKFVEAKRVQTKGKRGRADQAIEYFARLYRIERECKDATDDERLQARQARSLPVLAALREWLDAALPAVAPKTKLGEALAYLNKYWSRLVRYTERGDLPVDNNAVENSIRPFVIGRRGWMFADTPGGAHASAVVYSLVETAKANGHEPYTWLKYVLERLPLAKTVEDIEALLPWNVDSQQVAMDLAA</sequence>
<feature type="domain" description="Transposase IS66 central" evidence="2">
    <location>
        <begin position="257"/>
        <end position="541"/>
    </location>
</feature>
<dbReference type="EMBL" id="PDNV01000030">
    <property type="protein sequence ID" value="PLC51981.1"/>
    <property type="molecule type" value="Genomic_DNA"/>
</dbReference>
<dbReference type="OrthoDB" id="9794514at2"/>
<dbReference type="AlphaFoldDB" id="A0A2N4UAC9"/>
<feature type="region of interest" description="Disordered" evidence="1">
    <location>
        <begin position="148"/>
        <end position="183"/>
    </location>
</feature>
<dbReference type="Pfam" id="PF13007">
    <property type="entry name" value="LZ_Tnp_IS66"/>
    <property type="match status" value="1"/>
</dbReference>
<evidence type="ECO:0000313" key="6">
    <source>
        <dbReference type="EMBL" id="PLC51981.1"/>
    </source>
</evidence>
<dbReference type="PANTHER" id="PTHR33678">
    <property type="entry name" value="BLL1576 PROTEIN"/>
    <property type="match status" value="1"/>
</dbReference>
<dbReference type="PANTHER" id="PTHR33678:SF1">
    <property type="entry name" value="BLL1576 PROTEIN"/>
    <property type="match status" value="1"/>
</dbReference>
<dbReference type="InterPro" id="IPR024474">
    <property type="entry name" value="Znf_dom_IS66"/>
</dbReference>
<evidence type="ECO:0000256" key="1">
    <source>
        <dbReference type="SAM" id="MobiDB-lite"/>
    </source>
</evidence>
<evidence type="ECO:0000259" key="3">
    <source>
        <dbReference type="Pfam" id="PF13005"/>
    </source>
</evidence>
<dbReference type="RefSeq" id="WP_102071917.1">
    <property type="nucleotide sequence ID" value="NZ_PDNV01000030.1"/>
</dbReference>
<proteinExistence type="predicted"/>
<feature type="domain" description="Transposase IS66 C-terminal" evidence="5">
    <location>
        <begin position="548"/>
        <end position="586"/>
    </location>
</feature>
<dbReference type="InterPro" id="IPR004291">
    <property type="entry name" value="Transposase_IS66_central"/>
</dbReference>
<protein>
    <submittedName>
        <fullName evidence="6">Transposase</fullName>
    </submittedName>
</protein>
<dbReference type="InterPro" id="IPR052344">
    <property type="entry name" value="Transposase-related"/>
</dbReference>
<dbReference type="Pfam" id="PF13005">
    <property type="entry name" value="zf-IS66"/>
    <property type="match status" value="1"/>
</dbReference>
<feature type="domain" description="Transposase IS66 zinc-finger binding" evidence="3">
    <location>
        <begin position="199"/>
        <end position="238"/>
    </location>
</feature>